<proteinExistence type="inferred from homology"/>
<dbReference type="PANTHER" id="PTHR30012">
    <property type="entry name" value="GENERAL SECRETION PATHWAY PROTEIN"/>
    <property type="match status" value="1"/>
</dbReference>
<dbReference type="STRING" id="520767.ATZ99_14780"/>
<evidence type="ECO:0000256" key="6">
    <source>
        <dbReference type="ARBA" id="ARBA00022692"/>
    </source>
</evidence>
<keyword evidence="13" id="KW-1185">Reference proteome</keyword>
<evidence type="ECO:0000256" key="1">
    <source>
        <dbReference type="ARBA" id="ARBA00004429"/>
    </source>
</evidence>
<gene>
    <name evidence="12" type="primary">epsF</name>
    <name evidence="12" type="ORF">ATZ99_14780</name>
</gene>
<accession>A0A161PWT5</accession>
<comment type="similarity">
    <text evidence="2 9">Belongs to the GSP F family.</text>
</comment>
<dbReference type="PANTHER" id="PTHR30012:SF0">
    <property type="entry name" value="TYPE II SECRETION SYSTEM PROTEIN F-RELATED"/>
    <property type="match status" value="1"/>
</dbReference>
<dbReference type="OrthoDB" id="9805682at2"/>
<dbReference type="GO" id="GO:0005886">
    <property type="term" value="C:plasma membrane"/>
    <property type="evidence" value="ECO:0007669"/>
    <property type="project" value="UniProtKB-SubCell"/>
</dbReference>
<dbReference type="InterPro" id="IPR003004">
    <property type="entry name" value="GspF/PilC"/>
</dbReference>
<protein>
    <submittedName>
        <fullName evidence="12">Type II secretion system protein F</fullName>
    </submittedName>
</protein>
<dbReference type="InterPro" id="IPR018076">
    <property type="entry name" value="T2SS_GspF_dom"/>
</dbReference>
<evidence type="ECO:0000313" key="13">
    <source>
        <dbReference type="Proteomes" id="UP000075737"/>
    </source>
</evidence>
<reference evidence="12 13" key="1">
    <citation type="submission" date="2015-12" db="EMBL/GenBank/DDBJ databases">
        <title>Draft genome of Thermovenabulum gondwanense isolated from a red thermophilic microbial mat colonisisng an outflow channel of a bore well.</title>
        <authorList>
            <person name="Patel B.K."/>
        </authorList>
    </citation>
    <scope>NUCLEOTIDE SEQUENCE [LARGE SCALE GENOMIC DNA]</scope>
    <source>
        <strain evidence="12 13">R270</strain>
    </source>
</reference>
<evidence type="ECO:0000256" key="9">
    <source>
        <dbReference type="RuleBase" id="RU003923"/>
    </source>
</evidence>
<evidence type="ECO:0000256" key="10">
    <source>
        <dbReference type="SAM" id="Phobius"/>
    </source>
</evidence>
<evidence type="ECO:0000256" key="5">
    <source>
        <dbReference type="ARBA" id="ARBA00022519"/>
    </source>
</evidence>
<keyword evidence="4" id="KW-1003">Cell membrane</keyword>
<keyword evidence="3 9" id="KW-0813">Transport</keyword>
<dbReference type="Gene3D" id="1.20.81.30">
    <property type="entry name" value="Type II secretion system (T2SS), domain F"/>
    <property type="match status" value="2"/>
</dbReference>
<dbReference type="FunFam" id="1.20.81.30:FF:000001">
    <property type="entry name" value="Type II secretion system protein F"/>
    <property type="match status" value="2"/>
</dbReference>
<dbReference type="RefSeq" id="WP_068748597.1">
    <property type="nucleotide sequence ID" value="NZ_LOHZ01000032.1"/>
</dbReference>
<dbReference type="Proteomes" id="UP000075737">
    <property type="component" value="Unassembled WGS sequence"/>
</dbReference>
<dbReference type="GO" id="GO:0009306">
    <property type="term" value="P:protein secretion"/>
    <property type="evidence" value="ECO:0007669"/>
    <property type="project" value="InterPro"/>
</dbReference>
<organism evidence="12 13">
    <name type="scientific">Thermovenabulum gondwanense</name>
    <dbReference type="NCBI Taxonomy" id="520767"/>
    <lineage>
        <taxon>Bacteria</taxon>
        <taxon>Bacillati</taxon>
        <taxon>Bacillota</taxon>
        <taxon>Clostridia</taxon>
        <taxon>Thermosediminibacterales</taxon>
        <taxon>Thermosediminibacteraceae</taxon>
        <taxon>Thermovenabulum</taxon>
    </lineage>
</organism>
<dbReference type="PRINTS" id="PR00812">
    <property type="entry name" value="BCTERIALGSPF"/>
</dbReference>
<feature type="domain" description="Type II secretion system protein GspF" evidence="11">
    <location>
        <begin position="69"/>
        <end position="192"/>
    </location>
</feature>
<keyword evidence="8 10" id="KW-0472">Membrane</keyword>
<evidence type="ECO:0000256" key="7">
    <source>
        <dbReference type="ARBA" id="ARBA00022989"/>
    </source>
</evidence>
<dbReference type="AlphaFoldDB" id="A0A161PWT5"/>
<evidence type="ECO:0000256" key="3">
    <source>
        <dbReference type="ARBA" id="ARBA00022448"/>
    </source>
</evidence>
<evidence type="ECO:0000313" key="12">
    <source>
        <dbReference type="EMBL" id="KYO65840.1"/>
    </source>
</evidence>
<dbReference type="InterPro" id="IPR001992">
    <property type="entry name" value="T2SS_GspF/T4SS_PilC_CS"/>
</dbReference>
<dbReference type="EMBL" id="LOHZ01000032">
    <property type="protein sequence ID" value="KYO65840.1"/>
    <property type="molecule type" value="Genomic_DNA"/>
</dbReference>
<feature type="transmembrane region" description="Helical" evidence="10">
    <location>
        <begin position="219"/>
        <end position="240"/>
    </location>
</feature>
<dbReference type="Pfam" id="PF00482">
    <property type="entry name" value="T2SSF"/>
    <property type="match status" value="2"/>
</dbReference>
<dbReference type="InterPro" id="IPR042094">
    <property type="entry name" value="T2SS_GspF_sf"/>
</dbReference>
<evidence type="ECO:0000256" key="8">
    <source>
        <dbReference type="ARBA" id="ARBA00023136"/>
    </source>
</evidence>
<evidence type="ECO:0000256" key="4">
    <source>
        <dbReference type="ARBA" id="ARBA00022475"/>
    </source>
</evidence>
<evidence type="ECO:0000256" key="2">
    <source>
        <dbReference type="ARBA" id="ARBA00005745"/>
    </source>
</evidence>
<sequence>MLNFYYKGISPQGEIIEGFFECSEKSEVAEMLKKKGYIPVRIEKRKNKSLMDTLRLFTSRIGYKDFAVFCRQFAIMLEAGIPLIDCLNIISQQTANPVFKKTLEKMVYDLKRGLTLAEAFKNQSNIFPEILVNMVEAGEVSGRLDDVLKKISVYFENLSKQTEKVKNSLTYPVVLSIVAFLVVVFLMNSVIPTFINLFAEAKAELPLTTRLLLMISQKFNIILSIMLLITILLIITYYKLMENPQIAIKLDYYKLNIPLIGRFIKKGITANFANTLAILIASGIPILKSLEVAERVIQNRVFKKDLEKAREDLRKGKSLYEALENSELPVMLIKMIGVGEEAGALEEMLTKTAGFFENEMEFERERLLSLIEPVMIVSLALVVGFIVVAVVMPIFTIYNFY</sequence>
<keyword evidence="6 9" id="KW-0812">Transmembrane</keyword>
<comment type="subcellular location">
    <subcellularLocation>
        <location evidence="1">Cell inner membrane</location>
        <topology evidence="1">Multi-pass membrane protein</topology>
    </subcellularLocation>
    <subcellularLocation>
        <location evidence="9">Cell membrane</location>
        <topology evidence="9">Multi-pass membrane protein</topology>
    </subcellularLocation>
</comment>
<feature type="transmembrane region" description="Helical" evidence="10">
    <location>
        <begin position="169"/>
        <end position="199"/>
    </location>
</feature>
<dbReference type="PROSITE" id="PS00874">
    <property type="entry name" value="T2SP_F"/>
    <property type="match status" value="1"/>
</dbReference>
<feature type="transmembrane region" description="Helical" evidence="10">
    <location>
        <begin position="374"/>
        <end position="398"/>
    </location>
</feature>
<keyword evidence="7 10" id="KW-1133">Transmembrane helix</keyword>
<feature type="domain" description="Type II secretion system protein GspF" evidence="11">
    <location>
        <begin position="272"/>
        <end position="393"/>
    </location>
</feature>
<keyword evidence="5" id="KW-0997">Cell inner membrane</keyword>
<name>A0A161PWT5_9FIRM</name>
<evidence type="ECO:0000259" key="11">
    <source>
        <dbReference type="Pfam" id="PF00482"/>
    </source>
</evidence>
<comment type="caution">
    <text evidence="12">The sequence shown here is derived from an EMBL/GenBank/DDBJ whole genome shotgun (WGS) entry which is preliminary data.</text>
</comment>